<dbReference type="Pfam" id="PF16363">
    <property type="entry name" value="GDP_Man_Dehyd"/>
    <property type="match status" value="1"/>
</dbReference>
<evidence type="ECO:0000256" key="6">
    <source>
        <dbReference type="ARBA" id="ARBA00023027"/>
    </source>
</evidence>
<dbReference type="NCBIfam" id="TIGR01181">
    <property type="entry name" value="dTDP_gluc_dehyt"/>
    <property type="match status" value="1"/>
</dbReference>
<evidence type="ECO:0000256" key="4">
    <source>
        <dbReference type="ARBA" id="ARBA00011990"/>
    </source>
</evidence>
<dbReference type="KEGG" id="baqk:QN215_08860"/>
<protein>
    <recommendedName>
        <fullName evidence="5 8">dTDP-glucose 4,6-dehydratase</fullName>
        <ecNumber evidence="4 8">4.2.1.46</ecNumber>
    </recommendedName>
</protein>
<organism evidence="10">
    <name type="scientific">Bifidobacterium aquikefiricola</name>
    <dbReference type="NCBI Taxonomy" id="3059038"/>
    <lineage>
        <taxon>Bacteria</taxon>
        <taxon>Bacillati</taxon>
        <taxon>Actinomycetota</taxon>
        <taxon>Actinomycetes</taxon>
        <taxon>Bifidobacteriales</taxon>
        <taxon>Bifidobacteriaceae</taxon>
        <taxon>Bifidobacterium</taxon>
    </lineage>
</organism>
<comment type="similarity">
    <text evidence="3 8">Belongs to the NAD(P)-dependent epimerase/dehydratase family. dTDP-glucose dehydratase subfamily.</text>
</comment>
<gene>
    <name evidence="10" type="primary">rfbB</name>
    <name evidence="10" type="ORF">QN215_08860</name>
</gene>
<keyword evidence="6" id="KW-0520">NAD</keyword>
<evidence type="ECO:0000256" key="3">
    <source>
        <dbReference type="ARBA" id="ARBA00008178"/>
    </source>
</evidence>
<dbReference type="SUPFAM" id="SSF51735">
    <property type="entry name" value="NAD(P)-binding Rossmann-fold domains"/>
    <property type="match status" value="1"/>
</dbReference>
<reference evidence="10" key="1">
    <citation type="submission" date="2023-07" db="EMBL/GenBank/DDBJ databases">
        <title>Bifidobacterium aquikefiriaerophilum sp. nov. and Bifidobacterium eccum sp. nov., isolated from water kefir.</title>
        <authorList>
            <person name="Breselge S."/>
            <person name="Bellassi P."/>
            <person name="Barcenilla C."/>
            <person name="Alvarez-Ordonez A."/>
            <person name="Morelli L."/>
            <person name="Cotter P.D."/>
        </authorList>
    </citation>
    <scope>NUCLEOTIDE SEQUENCE</scope>
    <source>
        <strain evidence="10">WK041_4_12</strain>
    </source>
</reference>
<keyword evidence="7 8" id="KW-0456">Lyase</keyword>
<dbReference type="CDD" id="cd05246">
    <property type="entry name" value="dTDP_GD_SDR_e"/>
    <property type="match status" value="1"/>
</dbReference>
<evidence type="ECO:0000256" key="5">
    <source>
        <dbReference type="ARBA" id="ARBA00016977"/>
    </source>
</evidence>
<dbReference type="RefSeq" id="WP_369343945.1">
    <property type="nucleotide sequence ID" value="NZ_CP129674.1"/>
</dbReference>
<evidence type="ECO:0000256" key="2">
    <source>
        <dbReference type="ARBA" id="ARBA00001911"/>
    </source>
</evidence>
<feature type="domain" description="NAD(P)-binding" evidence="9">
    <location>
        <begin position="11"/>
        <end position="311"/>
    </location>
</feature>
<dbReference type="Gene3D" id="3.90.25.10">
    <property type="entry name" value="UDP-galactose 4-epimerase, domain 1"/>
    <property type="match status" value="1"/>
</dbReference>
<name>A0AB39U5Y3_9BIFI</name>
<evidence type="ECO:0000259" key="9">
    <source>
        <dbReference type="Pfam" id="PF16363"/>
    </source>
</evidence>
<evidence type="ECO:0000256" key="8">
    <source>
        <dbReference type="RuleBase" id="RU004473"/>
    </source>
</evidence>
<accession>A0AB39U5Y3</accession>
<evidence type="ECO:0000256" key="1">
    <source>
        <dbReference type="ARBA" id="ARBA00001539"/>
    </source>
</evidence>
<dbReference type="AlphaFoldDB" id="A0AB39U5Y3"/>
<dbReference type="InterPro" id="IPR036291">
    <property type="entry name" value="NAD(P)-bd_dom_sf"/>
</dbReference>
<dbReference type="Gene3D" id="3.40.50.720">
    <property type="entry name" value="NAD(P)-binding Rossmann-like Domain"/>
    <property type="match status" value="1"/>
</dbReference>
<dbReference type="InterPro" id="IPR005888">
    <property type="entry name" value="dTDP_Gluc_deHydtase"/>
</dbReference>
<proteinExistence type="inferred from homology"/>
<dbReference type="EC" id="4.2.1.46" evidence="4 8"/>
<comment type="catalytic activity">
    <reaction evidence="1 8">
        <text>dTDP-alpha-D-glucose = dTDP-4-dehydro-6-deoxy-alpha-D-glucose + H2O</text>
        <dbReference type="Rhea" id="RHEA:17221"/>
        <dbReference type="ChEBI" id="CHEBI:15377"/>
        <dbReference type="ChEBI" id="CHEBI:57477"/>
        <dbReference type="ChEBI" id="CHEBI:57649"/>
        <dbReference type="EC" id="4.2.1.46"/>
    </reaction>
</comment>
<evidence type="ECO:0000256" key="7">
    <source>
        <dbReference type="ARBA" id="ARBA00023239"/>
    </source>
</evidence>
<dbReference type="GO" id="GO:0008460">
    <property type="term" value="F:dTDP-glucose 4,6-dehydratase activity"/>
    <property type="evidence" value="ECO:0007669"/>
    <property type="project" value="UniProtKB-EC"/>
</dbReference>
<evidence type="ECO:0000313" key="10">
    <source>
        <dbReference type="EMBL" id="XDS44357.1"/>
    </source>
</evidence>
<dbReference type="GO" id="GO:0009225">
    <property type="term" value="P:nucleotide-sugar metabolic process"/>
    <property type="evidence" value="ECO:0007669"/>
    <property type="project" value="InterPro"/>
</dbReference>
<dbReference type="EMBL" id="CP129674">
    <property type="protein sequence ID" value="XDS44357.1"/>
    <property type="molecule type" value="Genomic_DNA"/>
</dbReference>
<sequence>MTRFRDPHNILVTGGAGFIGSNFVRYVLNNNPDVHITVLDALTYAGNINNLNGLPEGRYTFVHGNICDADLLDTLIPNHDTVINFAAESHNDNSIAQPDIFITSNIVGTFTLLQAVARHHIRFHQVSTDEVYGDTDYHDRSKFTQFSPYHPSSPYSASKASADMLVQAWIRTYGVAATISNSSNNYGPYQHVEKFIPRQITNLLSGRRAKLYGEGKEIRDWIAVEDNCSAIWQIVLHGTIGKTYLVSADCEKSNRDVLHSILRLMGRAEDDYDAVSNRPGVDRRYALNSDEIRKEFGWKPEFSNFEAGLQDTIDWYAQHEEWWQSSKQATEQKYAKEHH</sequence>
<dbReference type="InterPro" id="IPR016040">
    <property type="entry name" value="NAD(P)-bd_dom"/>
</dbReference>
<dbReference type="PANTHER" id="PTHR43000">
    <property type="entry name" value="DTDP-D-GLUCOSE 4,6-DEHYDRATASE-RELATED"/>
    <property type="match status" value="1"/>
</dbReference>
<comment type="cofactor">
    <cofactor evidence="2 8">
        <name>NAD(+)</name>
        <dbReference type="ChEBI" id="CHEBI:57540"/>
    </cofactor>
</comment>